<evidence type="ECO:0000313" key="2">
    <source>
        <dbReference type="Proteomes" id="UP001061302"/>
    </source>
</evidence>
<organism evidence="1 2">
    <name type="scientific">Chitiniphilus purpureus</name>
    <dbReference type="NCBI Taxonomy" id="2981137"/>
    <lineage>
        <taxon>Bacteria</taxon>
        <taxon>Pseudomonadati</taxon>
        <taxon>Pseudomonadota</taxon>
        <taxon>Betaproteobacteria</taxon>
        <taxon>Neisseriales</taxon>
        <taxon>Chitinibacteraceae</taxon>
        <taxon>Chitiniphilus</taxon>
    </lineage>
</organism>
<name>A0ABY6DS60_9NEIS</name>
<protein>
    <submittedName>
        <fullName evidence="1">Uncharacterized protein</fullName>
    </submittedName>
</protein>
<keyword evidence="2" id="KW-1185">Reference proteome</keyword>
<sequence>MTLQLGFGTAVAQTHSWQSTVDTAKGVVGGQATFVRMLDTHSWGRSHDRVPGLLAQGGGRSVGSQLAGQAWPAHLGALHRLMRAAR</sequence>
<dbReference type="EMBL" id="CP106753">
    <property type="protein sequence ID" value="UXY17215.1"/>
    <property type="molecule type" value="Genomic_DNA"/>
</dbReference>
<reference evidence="1" key="1">
    <citation type="submission" date="2022-10" db="EMBL/GenBank/DDBJ databases">
        <title>Chitiniphilus purpureus sp. nov., a novel chitin-degrading bacterium isolated from crawfish pond sediment.</title>
        <authorList>
            <person name="Li K."/>
        </authorList>
    </citation>
    <scope>NUCLEOTIDE SEQUENCE</scope>
    <source>
        <strain evidence="1">CD1</strain>
    </source>
</reference>
<dbReference type="Proteomes" id="UP001061302">
    <property type="component" value="Chromosome"/>
</dbReference>
<evidence type="ECO:0000313" key="1">
    <source>
        <dbReference type="EMBL" id="UXY17215.1"/>
    </source>
</evidence>
<dbReference type="RefSeq" id="WP_263126646.1">
    <property type="nucleotide sequence ID" value="NZ_CP106753.1"/>
</dbReference>
<accession>A0ABY6DS60</accession>
<proteinExistence type="predicted"/>
<gene>
    <name evidence="1" type="ORF">N8I74_09465</name>
</gene>